<gene>
    <name evidence="3" type="primary">BX005250.1</name>
</gene>
<evidence type="ECO:0000313" key="3">
    <source>
        <dbReference type="EMBL" id="SBS54167.1"/>
    </source>
</evidence>
<dbReference type="InterPro" id="IPR038717">
    <property type="entry name" value="Tc1-like_DDE_dom"/>
</dbReference>
<feature type="non-terminal residue" evidence="3">
    <location>
        <position position="172"/>
    </location>
</feature>
<organism evidence="3">
    <name type="scientific">Nothobranchius furzeri</name>
    <name type="common">Turquoise killifish</name>
    <dbReference type="NCBI Taxonomy" id="105023"/>
    <lineage>
        <taxon>Eukaryota</taxon>
        <taxon>Metazoa</taxon>
        <taxon>Chordata</taxon>
        <taxon>Craniata</taxon>
        <taxon>Vertebrata</taxon>
        <taxon>Euteleostomi</taxon>
        <taxon>Actinopterygii</taxon>
        <taxon>Neopterygii</taxon>
        <taxon>Teleostei</taxon>
        <taxon>Neoteleostei</taxon>
        <taxon>Acanthomorphata</taxon>
        <taxon>Ovalentaria</taxon>
        <taxon>Atherinomorphae</taxon>
        <taxon>Cyprinodontiformes</taxon>
        <taxon>Nothobranchiidae</taxon>
        <taxon>Nothobranchius</taxon>
    </lineage>
</organism>
<sequence length="172" mass="20433">QLQFFSIAKIQKAKMRHNFHNLYFCSQSLDSVYHYLRFPYRIRTLIFLLYTLMSVSHYLAVKTHTHTIFRYYTHFSQKLSKLQSTTHKYSNLQTFGSGEQFAIRDCSIKVSFHKATQVYEWFQDHPRFSILYLPPCSPFLNPTEEFFSAWRWKVYKRNPEPGPTASSHGGGL</sequence>
<evidence type="ECO:0000259" key="2">
    <source>
        <dbReference type="Pfam" id="PF13358"/>
    </source>
</evidence>
<accession>A0A1A8V3M5</accession>
<dbReference type="Gene3D" id="3.30.420.10">
    <property type="entry name" value="Ribonuclease H-like superfamily/Ribonuclease H"/>
    <property type="match status" value="1"/>
</dbReference>
<feature type="domain" description="Tc1-like transposase DDE" evidence="2">
    <location>
        <begin position="110"/>
        <end position="151"/>
    </location>
</feature>
<feature type="non-terminal residue" evidence="3">
    <location>
        <position position="1"/>
    </location>
</feature>
<dbReference type="Pfam" id="PF13358">
    <property type="entry name" value="DDE_3"/>
    <property type="match status" value="1"/>
</dbReference>
<keyword evidence="1" id="KW-0812">Transmembrane</keyword>
<protein>
    <recommendedName>
        <fullName evidence="2">Tc1-like transposase DDE domain-containing protein</fullName>
    </recommendedName>
</protein>
<feature type="transmembrane region" description="Helical" evidence="1">
    <location>
        <begin position="40"/>
        <end position="61"/>
    </location>
</feature>
<keyword evidence="1" id="KW-1133">Transmembrane helix</keyword>
<evidence type="ECO:0000256" key="1">
    <source>
        <dbReference type="SAM" id="Phobius"/>
    </source>
</evidence>
<reference evidence="3" key="2">
    <citation type="submission" date="2016-06" db="EMBL/GenBank/DDBJ databases">
        <title>The genome of a short-lived fish provides insights into sex chromosome evolution and the genetic control of aging.</title>
        <authorList>
            <person name="Reichwald K."/>
            <person name="Felder M."/>
            <person name="Petzold A."/>
            <person name="Koch P."/>
            <person name="Groth M."/>
            <person name="Platzer M."/>
        </authorList>
    </citation>
    <scope>NUCLEOTIDE SEQUENCE</scope>
    <source>
        <tissue evidence="3">Brain</tissue>
    </source>
</reference>
<name>A0A1A8V3M5_NOTFU</name>
<keyword evidence="1" id="KW-0472">Membrane</keyword>
<proteinExistence type="predicted"/>
<dbReference type="EMBL" id="HAEJ01013710">
    <property type="protein sequence ID" value="SBS54167.1"/>
    <property type="molecule type" value="Transcribed_RNA"/>
</dbReference>
<dbReference type="GO" id="GO:0003676">
    <property type="term" value="F:nucleic acid binding"/>
    <property type="evidence" value="ECO:0007669"/>
    <property type="project" value="InterPro"/>
</dbReference>
<dbReference type="AlphaFoldDB" id="A0A1A8V3M5"/>
<dbReference type="InterPro" id="IPR036397">
    <property type="entry name" value="RNaseH_sf"/>
</dbReference>
<reference evidence="3" key="1">
    <citation type="submission" date="2016-05" db="EMBL/GenBank/DDBJ databases">
        <authorList>
            <person name="Lavstsen T."/>
            <person name="Jespersen J.S."/>
        </authorList>
    </citation>
    <scope>NUCLEOTIDE SEQUENCE</scope>
    <source>
        <tissue evidence="3">Brain</tissue>
    </source>
</reference>